<evidence type="ECO:0000313" key="3">
    <source>
        <dbReference type="EMBL" id="GIY73062.1"/>
    </source>
</evidence>
<proteinExistence type="predicted"/>
<name>A0AAV4VS10_CAEEX</name>
<gene>
    <name evidence="3" type="ORF">CEXT_67941</name>
</gene>
<evidence type="ECO:0000313" key="4">
    <source>
        <dbReference type="Proteomes" id="UP001054945"/>
    </source>
</evidence>
<sequence>MISVGHATLSLFFFPLPTANGSTPDRHVTYSPTSAEGSGGMTAPSPSRHPSELLMHMRCFRVGLKTVIPF</sequence>
<reference evidence="3 4" key="1">
    <citation type="submission" date="2021-06" db="EMBL/GenBank/DDBJ databases">
        <title>Caerostris extrusa draft genome.</title>
        <authorList>
            <person name="Kono N."/>
            <person name="Arakawa K."/>
        </authorList>
    </citation>
    <scope>NUCLEOTIDE SEQUENCE [LARGE SCALE GENOMIC DNA]</scope>
</reference>
<dbReference type="AlphaFoldDB" id="A0AAV4VS10"/>
<organism evidence="3 4">
    <name type="scientific">Caerostris extrusa</name>
    <name type="common">Bark spider</name>
    <name type="synonym">Caerostris bankana</name>
    <dbReference type="NCBI Taxonomy" id="172846"/>
    <lineage>
        <taxon>Eukaryota</taxon>
        <taxon>Metazoa</taxon>
        <taxon>Ecdysozoa</taxon>
        <taxon>Arthropoda</taxon>
        <taxon>Chelicerata</taxon>
        <taxon>Arachnida</taxon>
        <taxon>Araneae</taxon>
        <taxon>Araneomorphae</taxon>
        <taxon>Entelegynae</taxon>
        <taxon>Araneoidea</taxon>
        <taxon>Araneidae</taxon>
        <taxon>Caerostris</taxon>
    </lineage>
</organism>
<dbReference type="Proteomes" id="UP001054945">
    <property type="component" value="Unassembled WGS sequence"/>
</dbReference>
<feature type="signal peptide" evidence="2">
    <location>
        <begin position="1"/>
        <end position="21"/>
    </location>
</feature>
<comment type="caution">
    <text evidence="3">The sequence shown here is derived from an EMBL/GenBank/DDBJ whole genome shotgun (WGS) entry which is preliminary data.</text>
</comment>
<accession>A0AAV4VS10</accession>
<dbReference type="EMBL" id="BPLR01015029">
    <property type="protein sequence ID" value="GIY73062.1"/>
    <property type="molecule type" value="Genomic_DNA"/>
</dbReference>
<feature type="region of interest" description="Disordered" evidence="1">
    <location>
        <begin position="18"/>
        <end position="48"/>
    </location>
</feature>
<evidence type="ECO:0000256" key="1">
    <source>
        <dbReference type="SAM" id="MobiDB-lite"/>
    </source>
</evidence>
<protein>
    <recommendedName>
        <fullName evidence="5">Secreted protein</fullName>
    </recommendedName>
</protein>
<feature type="chain" id="PRO_5043315887" description="Secreted protein" evidence="2">
    <location>
        <begin position="22"/>
        <end position="70"/>
    </location>
</feature>
<keyword evidence="4" id="KW-1185">Reference proteome</keyword>
<keyword evidence="2" id="KW-0732">Signal</keyword>
<evidence type="ECO:0000256" key="2">
    <source>
        <dbReference type="SAM" id="SignalP"/>
    </source>
</evidence>
<evidence type="ECO:0008006" key="5">
    <source>
        <dbReference type="Google" id="ProtNLM"/>
    </source>
</evidence>